<name>A0A1G2DH22_9BACT</name>
<organism evidence="1 2">
    <name type="scientific">Candidatus Lloydbacteria bacterium RIFCSPHIGHO2_02_FULL_54_17</name>
    <dbReference type="NCBI Taxonomy" id="1798664"/>
    <lineage>
        <taxon>Bacteria</taxon>
        <taxon>Candidatus Lloydiibacteriota</taxon>
    </lineage>
</organism>
<evidence type="ECO:0000313" key="2">
    <source>
        <dbReference type="Proteomes" id="UP000178636"/>
    </source>
</evidence>
<dbReference type="AlphaFoldDB" id="A0A1G2DH22"/>
<proteinExistence type="predicted"/>
<dbReference type="EMBL" id="MHLO01000021">
    <property type="protein sequence ID" value="OGZ12261.1"/>
    <property type="molecule type" value="Genomic_DNA"/>
</dbReference>
<reference evidence="1 2" key="1">
    <citation type="journal article" date="2016" name="Nat. Commun.">
        <title>Thousands of microbial genomes shed light on interconnected biogeochemical processes in an aquifer system.</title>
        <authorList>
            <person name="Anantharaman K."/>
            <person name="Brown C.T."/>
            <person name="Hug L.A."/>
            <person name="Sharon I."/>
            <person name="Castelle C.J."/>
            <person name="Probst A.J."/>
            <person name="Thomas B.C."/>
            <person name="Singh A."/>
            <person name="Wilkins M.J."/>
            <person name="Karaoz U."/>
            <person name="Brodie E.L."/>
            <person name="Williams K.H."/>
            <person name="Hubbard S.S."/>
            <person name="Banfield J.F."/>
        </authorList>
    </citation>
    <scope>NUCLEOTIDE SEQUENCE [LARGE SCALE GENOMIC DNA]</scope>
</reference>
<evidence type="ECO:0000313" key="1">
    <source>
        <dbReference type="EMBL" id="OGZ12261.1"/>
    </source>
</evidence>
<dbReference type="Proteomes" id="UP000178636">
    <property type="component" value="Unassembled WGS sequence"/>
</dbReference>
<comment type="caution">
    <text evidence="1">The sequence shown here is derived from an EMBL/GenBank/DDBJ whole genome shotgun (WGS) entry which is preliminary data.</text>
</comment>
<protein>
    <submittedName>
        <fullName evidence="1">Uncharacterized protein</fullName>
    </submittedName>
</protein>
<gene>
    <name evidence="1" type="ORF">A3C93_03930</name>
</gene>
<accession>A0A1G2DH22</accession>
<dbReference type="STRING" id="1798664.A3C93_03930"/>
<sequence>MSDAFDATNAQVMEIPRGRPVREQEDIRPDIGGIIPKITGSSLFIVFTPRFNAVVAAFSKEDLLYKLPCGKVEHRDIPGPESVEFKDLITKLYGGDTLPYAELVKAVAGGKRLDYRTTTENDASPEYAAFLSALARRCALRELKSETDIGEGELVYVGQLAYTRPIYKRDKFLRQFHFFGILERQNQLSRNCTESSEMGDPEYWDPVEILRWDVPFERKLNPYHRIAFARCLIEMRDQGVAKEVSDFAALLKRIADAGFDIDEYETSIKVFMKNRDPRT</sequence>